<dbReference type="RefSeq" id="XP_037190765.1">
    <property type="nucleotide sequence ID" value="XM_037339199.1"/>
</dbReference>
<name>A0A8H6EGY6_9HELO</name>
<evidence type="ECO:0000313" key="2">
    <source>
        <dbReference type="EMBL" id="KAF5871818.1"/>
    </source>
</evidence>
<dbReference type="GeneID" id="59262891"/>
<dbReference type="Proteomes" id="UP000531561">
    <property type="component" value="Unassembled WGS sequence"/>
</dbReference>
<evidence type="ECO:0000313" key="3">
    <source>
        <dbReference type="Proteomes" id="UP000531561"/>
    </source>
</evidence>
<proteinExistence type="predicted"/>
<protein>
    <submittedName>
        <fullName evidence="2">Uncharacterized protein</fullName>
    </submittedName>
</protein>
<dbReference type="EMBL" id="JABFCT010000011">
    <property type="protein sequence ID" value="KAF5871818.1"/>
    <property type="molecule type" value="Genomic_DNA"/>
</dbReference>
<evidence type="ECO:0000256" key="1">
    <source>
        <dbReference type="SAM" id="Phobius"/>
    </source>
</evidence>
<sequence length="164" mass="18711">MSEMTSIIFNGTSLINGTSILINPTIQYHIYSTTIKGDIIINGTEYVCRKDIATVTAMITMVGVAFCTLVQQVIIVFVLYALLRAKNRLREDRKTFQTILSNRVSYSSGYQLDTSCIKHPSNQLFPVEENEETRNHLVQLKQEETASIDFAYHRGDLEKKRNQE</sequence>
<comment type="caution">
    <text evidence="2">The sequence shown here is derived from an EMBL/GenBank/DDBJ whole genome shotgun (WGS) entry which is preliminary data.</text>
</comment>
<accession>A0A8H6EGY6</accession>
<keyword evidence="1" id="KW-0812">Transmembrane</keyword>
<dbReference type="OrthoDB" id="3540034at2759"/>
<feature type="transmembrane region" description="Helical" evidence="1">
    <location>
        <begin position="59"/>
        <end position="83"/>
    </location>
</feature>
<reference evidence="2 3" key="1">
    <citation type="journal article" date="2020" name="Phytopathology">
        <title>A high-quality genome resource of Botrytis fragariae, a new and rapidly spreading fungal pathogen causing strawberry gray mold in the U.S.A.</title>
        <authorList>
            <person name="Wu Y."/>
            <person name="Saski C.A."/>
            <person name="Schnabel G."/>
            <person name="Xiao S."/>
            <person name="Hu M."/>
        </authorList>
    </citation>
    <scope>NUCLEOTIDE SEQUENCE [LARGE SCALE GENOMIC DNA]</scope>
    <source>
        <strain evidence="2 3">BVB16</strain>
    </source>
</reference>
<keyword evidence="1" id="KW-1133">Transmembrane helix</keyword>
<organism evidence="2 3">
    <name type="scientific">Botrytis fragariae</name>
    <dbReference type="NCBI Taxonomy" id="1964551"/>
    <lineage>
        <taxon>Eukaryota</taxon>
        <taxon>Fungi</taxon>
        <taxon>Dikarya</taxon>
        <taxon>Ascomycota</taxon>
        <taxon>Pezizomycotina</taxon>
        <taxon>Leotiomycetes</taxon>
        <taxon>Helotiales</taxon>
        <taxon>Sclerotiniaceae</taxon>
        <taxon>Botrytis</taxon>
    </lineage>
</organism>
<dbReference type="AlphaFoldDB" id="A0A8H6EGY6"/>
<gene>
    <name evidence="2" type="ORF">Bfra_008842</name>
</gene>
<keyword evidence="1" id="KW-0472">Membrane</keyword>
<keyword evidence="3" id="KW-1185">Reference proteome</keyword>